<dbReference type="SMART" id="SM00260">
    <property type="entry name" value="CheW"/>
    <property type="match status" value="1"/>
</dbReference>
<dbReference type="PANTHER" id="PTHR22617:SF43">
    <property type="entry name" value="PROTEIN PILI"/>
    <property type="match status" value="1"/>
</dbReference>
<dbReference type="SUPFAM" id="SSF50341">
    <property type="entry name" value="CheW-like"/>
    <property type="match status" value="1"/>
</dbReference>
<dbReference type="GO" id="GO:0006935">
    <property type="term" value="P:chemotaxis"/>
    <property type="evidence" value="ECO:0007669"/>
    <property type="project" value="InterPro"/>
</dbReference>
<dbReference type="GO" id="GO:0005829">
    <property type="term" value="C:cytosol"/>
    <property type="evidence" value="ECO:0007669"/>
    <property type="project" value="TreeGrafter"/>
</dbReference>
<feature type="domain" description="CheW-like" evidence="1">
    <location>
        <begin position="66"/>
        <end position="214"/>
    </location>
</feature>
<dbReference type="EMBL" id="CP128400">
    <property type="protein sequence ID" value="WJW69476.1"/>
    <property type="molecule type" value="Genomic_DNA"/>
</dbReference>
<gene>
    <name evidence="2" type="ORF">HXX08_17045</name>
    <name evidence="3" type="ORF">OZ401_003092</name>
</gene>
<dbReference type="PROSITE" id="PS50851">
    <property type="entry name" value="CHEW"/>
    <property type="match status" value="1"/>
</dbReference>
<dbReference type="InterPro" id="IPR039315">
    <property type="entry name" value="CheW"/>
</dbReference>
<dbReference type="InterPro" id="IPR002545">
    <property type="entry name" value="CheW-lke_dom"/>
</dbReference>
<sequence length="214" mass="23960">MNPNLNSIAATQYRLQQYLAQHNSRKLDSTAPEVEAKLTDAEQVEKTLLERAREIAKAIDLPYSDQNKYMLVILNQAHCRIGINVLEVKAIIPLESLTIVPGVPAHIAGVINMRGKILTLVNLEKFIQKKAVSQPDNYDRDCTVVITEISGMEFGLLSYGYPLISHYSPDNFTQALDMILDYHNEYISGIDLTGIIRVDLLAITNSNTFTVNQN</sequence>
<reference evidence="2 4" key="1">
    <citation type="submission" date="2020-06" db="EMBL/GenBank/DDBJ databases">
        <title>Anoxygenic phototrophic Chloroflexota member uses a Type I reaction center.</title>
        <authorList>
            <person name="Tsuji J.M."/>
            <person name="Shaw N.A."/>
            <person name="Nagashima S."/>
            <person name="Venkiteswaran J."/>
            <person name="Schiff S.L."/>
            <person name="Hanada S."/>
            <person name="Tank M."/>
            <person name="Neufeld J.D."/>
        </authorList>
    </citation>
    <scope>NUCLEOTIDE SEQUENCE [LARGE SCALE GENOMIC DNA]</scope>
    <source>
        <strain evidence="2">L227-S17</strain>
    </source>
</reference>
<accession>A0A8T7M695</accession>
<name>A0A8T7M695_9CHLR</name>
<dbReference type="GO" id="GO:0007165">
    <property type="term" value="P:signal transduction"/>
    <property type="evidence" value="ECO:0007669"/>
    <property type="project" value="InterPro"/>
</dbReference>
<organism evidence="2 4">
    <name type="scientific">Candidatus Chlorohelix allophototropha</name>
    <dbReference type="NCBI Taxonomy" id="3003348"/>
    <lineage>
        <taxon>Bacteria</taxon>
        <taxon>Bacillati</taxon>
        <taxon>Chloroflexota</taxon>
        <taxon>Chloroflexia</taxon>
        <taxon>Candidatus Chloroheliales</taxon>
        <taxon>Candidatus Chloroheliaceae</taxon>
        <taxon>Candidatus Chlorohelix</taxon>
    </lineage>
</organism>
<dbReference type="Pfam" id="PF01584">
    <property type="entry name" value="CheW"/>
    <property type="match status" value="1"/>
</dbReference>
<dbReference type="PANTHER" id="PTHR22617">
    <property type="entry name" value="CHEMOTAXIS SENSOR HISTIDINE KINASE-RELATED"/>
    <property type="match status" value="1"/>
</dbReference>
<dbReference type="EMBL" id="JACATZ010000003">
    <property type="protein sequence ID" value="NWJ47566.1"/>
    <property type="molecule type" value="Genomic_DNA"/>
</dbReference>
<evidence type="ECO:0000259" key="1">
    <source>
        <dbReference type="PROSITE" id="PS50851"/>
    </source>
</evidence>
<evidence type="ECO:0000313" key="4">
    <source>
        <dbReference type="Proteomes" id="UP000521676"/>
    </source>
</evidence>
<dbReference type="Proteomes" id="UP001431572">
    <property type="component" value="Chromosome 2"/>
</dbReference>
<protein>
    <submittedName>
        <fullName evidence="2">Chemotaxis protein CheW</fullName>
    </submittedName>
</protein>
<dbReference type="Gene3D" id="2.30.30.40">
    <property type="entry name" value="SH3 Domains"/>
    <property type="match status" value="1"/>
</dbReference>
<dbReference type="AlphaFoldDB" id="A0A8T7M695"/>
<proteinExistence type="predicted"/>
<evidence type="ECO:0000313" key="3">
    <source>
        <dbReference type="EMBL" id="WJW69476.1"/>
    </source>
</evidence>
<dbReference type="Proteomes" id="UP000521676">
    <property type="component" value="Unassembled WGS sequence"/>
</dbReference>
<dbReference type="InterPro" id="IPR036061">
    <property type="entry name" value="CheW-like_dom_sf"/>
</dbReference>
<reference evidence="3" key="2">
    <citation type="journal article" date="2024" name="Nature">
        <title>Anoxygenic phototroph of the Chloroflexota uses a type I reaction centre.</title>
        <authorList>
            <person name="Tsuji J.M."/>
            <person name="Shaw N.A."/>
            <person name="Nagashima S."/>
            <person name="Venkiteswaran J.J."/>
            <person name="Schiff S.L."/>
            <person name="Watanabe T."/>
            <person name="Fukui M."/>
            <person name="Hanada S."/>
            <person name="Tank M."/>
            <person name="Neufeld J.D."/>
        </authorList>
    </citation>
    <scope>NUCLEOTIDE SEQUENCE</scope>
    <source>
        <strain evidence="3">L227-S17</strain>
    </source>
</reference>
<evidence type="ECO:0000313" key="2">
    <source>
        <dbReference type="EMBL" id="NWJ47566.1"/>
    </source>
</evidence>
<dbReference type="Gene3D" id="2.40.50.180">
    <property type="entry name" value="CheA-289, Domain 4"/>
    <property type="match status" value="1"/>
</dbReference>
<dbReference type="RefSeq" id="WP_341471360.1">
    <property type="nucleotide sequence ID" value="NZ_CP128400.1"/>
</dbReference>
<evidence type="ECO:0000313" key="5">
    <source>
        <dbReference type="Proteomes" id="UP001431572"/>
    </source>
</evidence>
<keyword evidence="5" id="KW-1185">Reference proteome</keyword>